<name>A0A0A5GQH1_9BACI</name>
<organism evidence="6 7">
    <name type="scientific">Pontibacillus halophilus JSM 076056 = DSM 19796</name>
    <dbReference type="NCBI Taxonomy" id="1385510"/>
    <lineage>
        <taxon>Bacteria</taxon>
        <taxon>Bacillati</taxon>
        <taxon>Bacillota</taxon>
        <taxon>Bacilli</taxon>
        <taxon>Bacillales</taxon>
        <taxon>Bacillaceae</taxon>
        <taxon>Pontibacillus</taxon>
    </lineage>
</organism>
<feature type="transmembrane region" description="Helical" evidence="5">
    <location>
        <begin position="114"/>
        <end position="137"/>
    </location>
</feature>
<feature type="transmembrane region" description="Helical" evidence="5">
    <location>
        <begin position="26"/>
        <end position="43"/>
    </location>
</feature>
<accession>A0A0A5GQH1</accession>
<comment type="caution">
    <text evidence="6">The sequence shown here is derived from an EMBL/GenBank/DDBJ whole genome shotgun (WGS) entry which is preliminary data.</text>
</comment>
<dbReference type="OrthoDB" id="1809613at2"/>
<feature type="transmembrane region" description="Helical" evidence="5">
    <location>
        <begin position="77"/>
        <end position="102"/>
    </location>
</feature>
<keyword evidence="3 5" id="KW-1133">Transmembrane helix</keyword>
<gene>
    <name evidence="6" type="ORF">N781_10225</name>
</gene>
<sequence length="187" mass="21094">MIDLLLLLILVLGVFTGLRRGFVLQLFHMTGFIVAFIVAALYYSDLSPKLTLWIPYPELSEDSSWAIFLDSLPLENAYYNAVAFAILFFGVKIVMQIIASMLDFVADFPILRSINGILGAVLGFVEIYFMLLIILYIGALLPLPFVQNAIDQSVIAQTIVEHTPYFSQKIKELWFEYVATAFTDFSS</sequence>
<keyword evidence="2 5" id="KW-0812">Transmembrane</keyword>
<evidence type="ECO:0000256" key="3">
    <source>
        <dbReference type="ARBA" id="ARBA00022989"/>
    </source>
</evidence>
<dbReference type="STRING" id="1385510.GCA_000425205_00955"/>
<dbReference type="PANTHER" id="PTHR37306">
    <property type="entry name" value="COLICIN V PRODUCTION PROTEIN"/>
    <property type="match status" value="1"/>
</dbReference>
<dbReference type="InterPro" id="IPR003825">
    <property type="entry name" value="Colicin-V_CvpA"/>
</dbReference>
<dbReference type="Pfam" id="PF02674">
    <property type="entry name" value="Colicin_V"/>
    <property type="match status" value="1"/>
</dbReference>
<dbReference type="AlphaFoldDB" id="A0A0A5GQH1"/>
<evidence type="ECO:0000256" key="4">
    <source>
        <dbReference type="ARBA" id="ARBA00023136"/>
    </source>
</evidence>
<protein>
    <submittedName>
        <fullName evidence="6">Membrane protein</fullName>
    </submittedName>
</protein>
<evidence type="ECO:0000256" key="1">
    <source>
        <dbReference type="ARBA" id="ARBA00004141"/>
    </source>
</evidence>
<evidence type="ECO:0000313" key="7">
    <source>
        <dbReference type="Proteomes" id="UP000030528"/>
    </source>
</evidence>
<reference evidence="6 7" key="1">
    <citation type="submission" date="2013-08" db="EMBL/GenBank/DDBJ databases">
        <authorList>
            <person name="Huang J."/>
            <person name="Wang G."/>
        </authorList>
    </citation>
    <scope>NUCLEOTIDE SEQUENCE [LARGE SCALE GENOMIC DNA]</scope>
    <source>
        <strain evidence="6 7">JSM 076056</strain>
    </source>
</reference>
<keyword evidence="7" id="KW-1185">Reference proteome</keyword>
<keyword evidence="4 5" id="KW-0472">Membrane</keyword>
<dbReference type="EMBL" id="AVPE01000002">
    <property type="protein sequence ID" value="KGX93420.1"/>
    <property type="molecule type" value="Genomic_DNA"/>
</dbReference>
<dbReference type="GO" id="GO:0016020">
    <property type="term" value="C:membrane"/>
    <property type="evidence" value="ECO:0007669"/>
    <property type="project" value="UniProtKB-SubCell"/>
</dbReference>
<dbReference type="PANTHER" id="PTHR37306:SF1">
    <property type="entry name" value="COLICIN V PRODUCTION PROTEIN"/>
    <property type="match status" value="1"/>
</dbReference>
<dbReference type="eggNOG" id="COG1286">
    <property type="taxonomic scope" value="Bacteria"/>
</dbReference>
<evidence type="ECO:0000313" key="6">
    <source>
        <dbReference type="EMBL" id="KGX93420.1"/>
    </source>
</evidence>
<evidence type="ECO:0000256" key="5">
    <source>
        <dbReference type="SAM" id="Phobius"/>
    </source>
</evidence>
<dbReference type="Proteomes" id="UP000030528">
    <property type="component" value="Unassembled WGS sequence"/>
</dbReference>
<comment type="subcellular location">
    <subcellularLocation>
        <location evidence="1">Membrane</location>
        <topology evidence="1">Multi-pass membrane protein</topology>
    </subcellularLocation>
</comment>
<dbReference type="RefSeq" id="WP_026801987.1">
    <property type="nucleotide sequence ID" value="NZ_AVPE01000002.1"/>
</dbReference>
<evidence type="ECO:0000256" key="2">
    <source>
        <dbReference type="ARBA" id="ARBA00022692"/>
    </source>
</evidence>
<dbReference type="GO" id="GO:0009403">
    <property type="term" value="P:toxin biosynthetic process"/>
    <property type="evidence" value="ECO:0007669"/>
    <property type="project" value="InterPro"/>
</dbReference>
<proteinExistence type="predicted"/>